<accession>A0ABV1KFY1</accession>
<keyword evidence="1" id="KW-0472">Membrane</keyword>
<keyword evidence="1" id="KW-0812">Transmembrane</keyword>
<organism evidence="2 3">
    <name type="scientific">Pseudonocardia nematodicida</name>
    <dbReference type="NCBI Taxonomy" id="1206997"/>
    <lineage>
        <taxon>Bacteria</taxon>
        <taxon>Bacillati</taxon>
        <taxon>Actinomycetota</taxon>
        <taxon>Actinomycetes</taxon>
        <taxon>Pseudonocardiales</taxon>
        <taxon>Pseudonocardiaceae</taxon>
        <taxon>Pseudonocardia</taxon>
    </lineage>
</organism>
<feature type="transmembrane region" description="Helical" evidence="1">
    <location>
        <begin position="117"/>
        <end position="139"/>
    </location>
</feature>
<proteinExistence type="predicted"/>
<protein>
    <submittedName>
        <fullName evidence="2">Uncharacterized protein</fullName>
    </submittedName>
</protein>
<dbReference type="EMBL" id="JBEDNQ010000010">
    <property type="protein sequence ID" value="MEQ3553367.1"/>
    <property type="molecule type" value="Genomic_DNA"/>
</dbReference>
<comment type="caution">
    <text evidence="2">The sequence shown here is derived from an EMBL/GenBank/DDBJ whole genome shotgun (WGS) entry which is preliminary data.</text>
</comment>
<evidence type="ECO:0000313" key="2">
    <source>
        <dbReference type="EMBL" id="MEQ3553367.1"/>
    </source>
</evidence>
<dbReference type="Proteomes" id="UP001494902">
    <property type="component" value="Unassembled WGS sequence"/>
</dbReference>
<evidence type="ECO:0000313" key="3">
    <source>
        <dbReference type="Proteomes" id="UP001494902"/>
    </source>
</evidence>
<dbReference type="RefSeq" id="WP_349300436.1">
    <property type="nucleotide sequence ID" value="NZ_JBEDNQ010000010.1"/>
</dbReference>
<keyword evidence="3" id="KW-1185">Reference proteome</keyword>
<evidence type="ECO:0000256" key="1">
    <source>
        <dbReference type="SAM" id="Phobius"/>
    </source>
</evidence>
<keyword evidence="1" id="KW-1133">Transmembrane helix</keyword>
<reference evidence="2 3" key="1">
    <citation type="submission" date="2024-03" db="EMBL/GenBank/DDBJ databases">
        <title>Draft genome sequence of Pseudonocardia nematodicida JCM 31783.</title>
        <authorList>
            <person name="Butdee W."/>
            <person name="Duangmal K."/>
        </authorList>
    </citation>
    <scope>NUCLEOTIDE SEQUENCE [LARGE SCALE GENOMIC DNA]</scope>
    <source>
        <strain evidence="2 3">JCM 31783</strain>
    </source>
</reference>
<name>A0ABV1KFY1_9PSEU</name>
<gene>
    <name evidence="2" type="ORF">WIS52_23095</name>
</gene>
<sequence length="166" mass="17881">MWLIDAAEDDGAALHRGVLCAVGLLCALALAAVGWANAAAPYPHDRTMLVLSRALTPTERAAVATALRRGGSIPTAHRSYAQAWTIQQRRRLVTPGATGPFYWAYALYFSDLAAGSLYSWVTTLAMPALAVFALGGVVLQRTRERTLARLAPSTESHWSPLDHPRA</sequence>